<reference evidence="2" key="1">
    <citation type="journal article" date="2023" name="G3 (Bethesda)">
        <title>Whole genome assembly and annotation of the endangered Caribbean coral Acropora cervicornis.</title>
        <authorList>
            <person name="Selwyn J.D."/>
            <person name="Vollmer S.V."/>
        </authorList>
    </citation>
    <scope>NUCLEOTIDE SEQUENCE</scope>
    <source>
        <strain evidence="2">K2</strain>
    </source>
</reference>
<organism evidence="2 3">
    <name type="scientific">Acropora cervicornis</name>
    <name type="common">Staghorn coral</name>
    <dbReference type="NCBI Taxonomy" id="6130"/>
    <lineage>
        <taxon>Eukaryota</taxon>
        <taxon>Metazoa</taxon>
        <taxon>Cnidaria</taxon>
        <taxon>Anthozoa</taxon>
        <taxon>Hexacorallia</taxon>
        <taxon>Scleractinia</taxon>
        <taxon>Astrocoeniina</taxon>
        <taxon>Acroporidae</taxon>
        <taxon>Acropora</taxon>
    </lineage>
</organism>
<feature type="non-terminal residue" evidence="2">
    <location>
        <position position="149"/>
    </location>
</feature>
<dbReference type="InterPro" id="IPR003961">
    <property type="entry name" value="FN3_dom"/>
</dbReference>
<evidence type="ECO:0000313" key="3">
    <source>
        <dbReference type="Proteomes" id="UP001249851"/>
    </source>
</evidence>
<dbReference type="Proteomes" id="UP001249851">
    <property type="component" value="Unassembled WGS sequence"/>
</dbReference>
<proteinExistence type="predicted"/>
<dbReference type="Gene3D" id="2.60.40.10">
    <property type="entry name" value="Immunoglobulins"/>
    <property type="match status" value="1"/>
</dbReference>
<dbReference type="EMBL" id="JARQWQ010000065">
    <property type="protein sequence ID" value="KAK2555077.1"/>
    <property type="molecule type" value="Genomic_DNA"/>
</dbReference>
<feature type="non-terminal residue" evidence="2">
    <location>
        <position position="1"/>
    </location>
</feature>
<feature type="domain" description="Fibronectin type-III" evidence="1">
    <location>
        <begin position="55"/>
        <end position="149"/>
    </location>
</feature>
<gene>
    <name evidence="2" type="ORF">P5673_023431</name>
</gene>
<dbReference type="SMART" id="SM00060">
    <property type="entry name" value="FN3"/>
    <property type="match status" value="1"/>
</dbReference>
<dbReference type="AlphaFoldDB" id="A0AAD9UZ57"/>
<dbReference type="InterPro" id="IPR013783">
    <property type="entry name" value="Ig-like_fold"/>
</dbReference>
<sequence>NAIDTTKYHCVSLSSSSRDVKCTAFYQCSASLTTVAGLPQIKNQGNSTVTVILKKPGQVTGVSTSMVTARTALVTWTSYSPKVDEAPTSIIVRYENSTPPYHLARLSGSSSRKELTNLKPFSKYNVTVKASSVLGVGLWSTTVSFETLT</sequence>
<dbReference type="PROSITE" id="PS50853">
    <property type="entry name" value="FN3"/>
    <property type="match status" value="1"/>
</dbReference>
<dbReference type="SUPFAM" id="SSF49265">
    <property type="entry name" value="Fibronectin type III"/>
    <property type="match status" value="1"/>
</dbReference>
<dbReference type="CDD" id="cd00063">
    <property type="entry name" value="FN3"/>
    <property type="match status" value="1"/>
</dbReference>
<accession>A0AAD9UZ57</accession>
<dbReference type="Pfam" id="PF00041">
    <property type="entry name" value="fn3"/>
    <property type="match status" value="1"/>
</dbReference>
<evidence type="ECO:0000313" key="2">
    <source>
        <dbReference type="EMBL" id="KAK2555077.1"/>
    </source>
</evidence>
<name>A0AAD9UZ57_ACRCE</name>
<protein>
    <recommendedName>
        <fullName evidence="1">Fibronectin type-III domain-containing protein</fullName>
    </recommendedName>
</protein>
<reference evidence="2" key="2">
    <citation type="journal article" date="2023" name="Science">
        <title>Genomic signatures of disease resistance in endangered staghorn corals.</title>
        <authorList>
            <person name="Vollmer S.V."/>
            <person name="Selwyn J.D."/>
            <person name="Despard B.A."/>
            <person name="Roesel C.L."/>
        </authorList>
    </citation>
    <scope>NUCLEOTIDE SEQUENCE</scope>
    <source>
        <strain evidence="2">K2</strain>
    </source>
</reference>
<dbReference type="InterPro" id="IPR036116">
    <property type="entry name" value="FN3_sf"/>
</dbReference>
<keyword evidence="3" id="KW-1185">Reference proteome</keyword>
<evidence type="ECO:0000259" key="1">
    <source>
        <dbReference type="PROSITE" id="PS50853"/>
    </source>
</evidence>
<comment type="caution">
    <text evidence="2">The sequence shown here is derived from an EMBL/GenBank/DDBJ whole genome shotgun (WGS) entry which is preliminary data.</text>
</comment>